<sequence length="78" mass="8838">MGDAGFYRGTSCDQDSRFTDKERKLLKQMRFEDALEEKVVHLSYRNENKAVSLGASLFPLPPTSPLLSLLFTSSFVHI</sequence>
<dbReference type="WBParaSite" id="TCNE_0000311901-mRNA-1">
    <property type="protein sequence ID" value="TCNE_0000311901-mRNA-1"/>
    <property type="gene ID" value="TCNE_0000311901"/>
</dbReference>
<dbReference type="AlphaFoldDB" id="A0A183U3P9"/>
<accession>A0A183U3P9</accession>
<reference evidence="1 2" key="2">
    <citation type="submission" date="2018-11" db="EMBL/GenBank/DDBJ databases">
        <authorList>
            <consortium name="Pathogen Informatics"/>
        </authorList>
    </citation>
    <scope>NUCLEOTIDE SEQUENCE [LARGE SCALE GENOMIC DNA]</scope>
</reference>
<name>A0A183U3P9_TOXCA</name>
<protein>
    <submittedName>
        <fullName evidence="1 3">Uncharacterized protein</fullName>
    </submittedName>
</protein>
<evidence type="ECO:0000313" key="3">
    <source>
        <dbReference type="WBParaSite" id="TCNE_0000311901-mRNA-1"/>
    </source>
</evidence>
<proteinExistence type="predicted"/>
<dbReference type="Proteomes" id="UP000050794">
    <property type="component" value="Unassembled WGS sequence"/>
</dbReference>
<evidence type="ECO:0000313" key="2">
    <source>
        <dbReference type="Proteomes" id="UP000050794"/>
    </source>
</evidence>
<keyword evidence="2" id="KW-1185">Reference proteome</keyword>
<reference evidence="3" key="1">
    <citation type="submission" date="2016-06" db="UniProtKB">
        <authorList>
            <consortium name="WormBaseParasite"/>
        </authorList>
    </citation>
    <scope>IDENTIFICATION</scope>
</reference>
<gene>
    <name evidence="1" type="ORF">TCNE_LOCUS3119</name>
</gene>
<dbReference type="EMBL" id="UYWY01003721">
    <property type="protein sequence ID" value="VDM28836.1"/>
    <property type="molecule type" value="Genomic_DNA"/>
</dbReference>
<organism evidence="2 3">
    <name type="scientific">Toxocara canis</name>
    <name type="common">Canine roundworm</name>
    <dbReference type="NCBI Taxonomy" id="6265"/>
    <lineage>
        <taxon>Eukaryota</taxon>
        <taxon>Metazoa</taxon>
        <taxon>Ecdysozoa</taxon>
        <taxon>Nematoda</taxon>
        <taxon>Chromadorea</taxon>
        <taxon>Rhabditida</taxon>
        <taxon>Spirurina</taxon>
        <taxon>Ascaridomorpha</taxon>
        <taxon>Ascaridoidea</taxon>
        <taxon>Toxocaridae</taxon>
        <taxon>Toxocara</taxon>
    </lineage>
</organism>
<evidence type="ECO:0000313" key="1">
    <source>
        <dbReference type="EMBL" id="VDM28836.1"/>
    </source>
</evidence>